<name>A0A1F2WFM4_9ACTN</name>
<evidence type="ECO:0000256" key="5">
    <source>
        <dbReference type="ARBA" id="ARBA00012060"/>
    </source>
</evidence>
<evidence type="ECO:0000256" key="6">
    <source>
        <dbReference type="ARBA" id="ARBA00023141"/>
    </source>
</evidence>
<comment type="pathway">
    <text evidence="2 8">Metabolic intermediate biosynthesis; chorismate biosynthesis; chorismate from D-erythrose 4-phosphate and phosphoenolpyruvate: step 3/7.</text>
</comment>
<comment type="function">
    <text evidence="8">Catalyzes a trans-dehydration via an enolate intermediate.</text>
</comment>
<dbReference type="SUPFAM" id="SSF52304">
    <property type="entry name" value="Type II 3-dehydroquinate dehydratase"/>
    <property type="match status" value="1"/>
</dbReference>
<evidence type="ECO:0000256" key="3">
    <source>
        <dbReference type="ARBA" id="ARBA00011037"/>
    </source>
</evidence>
<dbReference type="PANTHER" id="PTHR21272:SF3">
    <property type="entry name" value="CATABOLIC 3-DEHYDROQUINASE"/>
    <property type="match status" value="1"/>
</dbReference>
<dbReference type="Proteomes" id="UP000177876">
    <property type="component" value="Unassembled WGS sequence"/>
</dbReference>
<evidence type="ECO:0000256" key="9">
    <source>
        <dbReference type="PIRSR" id="PIRSR001399-1"/>
    </source>
</evidence>
<dbReference type="NCBIfam" id="TIGR01088">
    <property type="entry name" value="aroQ"/>
    <property type="match status" value="1"/>
</dbReference>
<dbReference type="InterPro" id="IPR018509">
    <property type="entry name" value="DHquinase_II_CS"/>
</dbReference>
<dbReference type="InterPro" id="IPR001874">
    <property type="entry name" value="DHquinase_II"/>
</dbReference>
<feature type="active site" description="Proton acceptor" evidence="8 9">
    <location>
        <position position="23"/>
    </location>
</feature>
<feature type="active site" description="Proton donor" evidence="8 9">
    <location>
        <position position="100"/>
    </location>
</feature>
<gene>
    <name evidence="8" type="primary">aroQ</name>
    <name evidence="12" type="ORF">A2Y75_05495</name>
</gene>
<dbReference type="EMBL" id="MELK01000052">
    <property type="protein sequence ID" value="OFW55640.1"/>
    <property type="molecule type" value="Genomic_DNA"/>
</dbReference>
<dbReference type="HAMAP" id="MF_00169">
    <property type="entry name" value="AroQ"/>
    <property type="match status" value="1"/>
</dbReference>
<proteinExistence type="inferred from homology"/>
<dbReference type="InterPro" id="IPR036441">
    <property type="entry name" value="DHquinase_II_sf"/>
</dbReference>
<dbReference type="UniPathway" id="UPA00053">
    <property type="reaction ID" value="UER00086"/>
</dbReference>
<feature type="binding site" evidence="8 10">
    <location>
        <position position="80"/>
    </location>
    <ligand>
        <name>substrate</name>
    </ligand>
</feature>
<evidence type="ECO:0000313" key="13">
    <source>
        <dbReference type="Proteomes" id="UP000177876"/>
    </source>
</evidence>
<feature type="binding site" evidence="8 10">
    <location>
        <position position="74"/>
    </location>
    <ligand>
        <name>substrate</name>
    </ligand>
</feature>
<feature type="binding site" evidence="8 10">
    <location>
        <begin position="101"/>
        <end position="102"/>
    </location>
    <ligand>
        <name>substrate</name>
    </ligand>
</feature>
<dbReference type="GO" id="GO:0008652">
    <property type="term" value="P:amino acid biosynthetic process"/>
    <property type="evidence" value="ECO:0007669"/>
    <property type="project" value="UniProtKB-KW"/>
</dbReference>
<evidence type="ECO:0000256" key="10">
    <source>
        <dbReference type="PIRSR" id="PIRSR001399-2"/>
    </source>
</evidence>
<dbReference type="GO" id="GO:0019631">
    <property type="term" value="P:quinate catabolic process"/>
    <property type="evidence" value="ECO:0007669"/>
    <property type="project" value="TreeGrafter"/>
</dbReference>
<dbReference type="GO" id="GO:0009423">
    <property type="term" value="P:chorismate biosynthetic process"/>
    <property type="evidence" value="ECO:0007669"/>
    <property type="project" value="UniProtKB-UniRule"/>
</dbReference>
<organism evidence="12 13">
    <name type="scientific">Candidatus Solincola sediminis</name>
    <dbReference type="NCBI Taxonomy" id="1797199"/>
    <lineage>
        <taxon>Bacteria</taxon>
        <taxon>Bacillati</taxon>
        <taxon>Actinomycetota</taxon>
        <taxon>Candidatus Geothermincolia</taxon>
        <taxon>Candidatus Geothermincolales</taxon>
        <taxon>Candidatus Geothermincolaceae</taxon>
        <taxon>Candidatus Solincola</taxon>
    </lineage>
</organism>
<keyword evidence="7 8" id="KW-0456">Lyase</keyword>
<dbReference type="Gene3D" id="3.40.50.9100">
    <property type="entry name" value="Dehydroquinase, class II"/>
    <property type="match status" value="1"/>
</dbReference>
<keyword evidence="8" id="KW-0028">Amino-acid biosynthesis</keyword>
<accession>A0A1F2WFM4</accession>
<evidence type="ECO:0000256" key="11">
    <source>
        <dbReference type="PIRSR" id="PIRSR001399-3"/>
    </source>
</evidence>
<dbReference type="AlphaFoldDB" id="A0A1F2WFM4"/>
<reference evidence="12 13" key="1">
    <citation type="journal article" date="2016" name="Nat. Commun.">
        <title>Thousands of microbial genomes shed light on interconnected biogeochemical processes in an aquifer system.</title>
        <authorList>
            <person name="Anantharaman K."/>
            <person name="Brown C.T."/>
            <person name="Hug L.A."/>
            <person name="Sharon I."/>
            <person name="Castelle C.J."/>
            <person name="Probst A.J."/>
            <person name="Thomas B.C."/>
            <person name="Singh A."/>
            <person name="Wilkins M.J."/>
            <person name="Karaoz U."/>
            <person name="Brodie E.L."/>
            <person name="Williams K.H."/>
            <person name="Hubbard S.S."/>
            <person name="Banfield J.F."/>
        </authorList>
    </citation>
    <scope>NUCLEOTIDE SEQUENCE [LARGE SCALE GENOMIC DNA]</scope>
</reference>
<dbReference type="NCBIfam" id="NF003807">
    <property type="entry name" value="PRK05395.1-4"/>
    <property type="match status" value="1"/>
</dbReference>
<comment type="similarity">
    <text evidence="3 8">Belongs to the type-II 3-dehydroquinase family.</text>
</comment>
<dbReference type="STRING" id="1797197.A2Y75_05495"/>
<dbReference type="GO" id="GO:0003855">
    <property type="term" value="F:3-dehydroquinate dehydratase activity"/>
    <property type="evidence" value="ECO:0007669"/>
    <property type="project" value="UniProtKB-UniRule"/>
</dbReference>
<dbReference type="EC" id="4.2.1.10" evidence="5 8"/>
<comment type="subunit">
    <text evidence="4 8">Homododecamer.</text>
</comment>
<dbReference type="NCBIfam" id="NF003806">
    <property type="entry name" value="PRK05395.1-3"/>
    <property type="match status" value="1"/>
</dbReference>
<evidence type="ECO:0000256" key="4">
    <source>
        <dbReference type="ARBA" id="ARBA00011193"/>
    </source>
</evidence>
<dbReference type="PIRSF" id="PIRSF001399">
    <property type="entry name" value="DHquinase_II"/>
    <property type="match status" value="1"/>
</dbReference>
<comment type="caution">
    <text evidence="12">The sequence shown here is derived from an EMBL/GenBank/DDBJ whole genome shotgun (WGS) entry which is preliminary data.</text>
</comment>
<sequence>MTLVSVVNGPNLNRLGSREPGFYGKSTIEEVMQEVKEVAVGIGVETEFFQSNHEGAIIDYLQEAAERVDGLIINPGALTHYGYSLRDALANLTFPIIEVHISNIYAREEWRSISVISGVTTGIIAGLGVHGYSLAVESLANLTNKR</sequence>
<feature type="binding site" evidence="8 10">
    <location>
        <position position="111"/>
    </location>
    <ligand>
        <name>substrate</name>
    </ligand>
</feature>
<evidence type="ECO:0000313" key="12">
    <source>
        <dbReference type="EMBL" id="OFW55640.1"/>
    </source>
</evidence>
<dbReference type="PANTHER" id="PTHR21272">
    <property type="entry name" value="CATABOLIC 3-DEHYDROQUINASE"/>
    <property type="match status" value="1"/>
</dbReference>
<protein>
    <recommendedName>
        <fullName evidence="5 8">3-dehydroquinate dehydratase</fullName>
        <shortName evidence="8">3-dehydroquinase</shortName>
        <ecNumber evidence="5 8">4.2.1.10</ecNumber>
    </recommendedName>
    <alternativeName>
        <fullName evidence="8">Type II DHQase</fullName>
    </alternativeName>
</protein>
<evidence type="ECO:0000256" key="8">
    <source>
        <dbReference type="HAMAP-Rule" id="MF_00169"/>
    </source>
</evidence>
<dbReference type="CDD" id="cd00466">
    <property type="entry name" value="DHQase_II"/>
    <property type="match status" value="1"/>
</dbReference>
<dbReference type="PROSITE" id="PS01029">
    <property type="entry name" value="DEHYDROQUINASE_II"/>
    <property type="match status" value="1"/>
</dbReference>
<evidence type="ECO:0000256" key="1">
    <source>
        <dbReference type="ARBA" id="ARBA00001864"/>
    </source>
</evidence>
<dbReference type="Pfam" id="PF01220">
    <property type="entry name" value="DHquinase_II"/>
    <property type="match status" value="1"/>
</dbReference>
<dbReference type="NCBIfam" id="NF003805">
    <property type="entry name" value="PRK05395.1-2"/>
    <property type="match status" value="1"/>
</dbReference>
<evidence type="ECO:0000256" key="7">
    <source>
        <dbReference type="ARBA" id="ARBA00023239"/>
    </source>
</evidence>
<evidence type="ECO:0000256" key="2">
    <source>
        <dbReference type="ARBA" id="ARBA00004902"/>
    </source>
</evidence>
<dbReference type="GO" id="GO:0009073">
    <property type="term" value="P:aromatic amino acid family biosynthetic process"/>
    <property type="evidence" value="ECO:0007669"/>
    <property type="project" value="UniProtKB-KW"/>
</dbReference>
<feature type="site" description="Transition state stabilizer" evidence="8 11">
    <location>
        <position position="18"/>
    </location>
</feature>
<comment type="catalytic activity">
    <reaction evidence="1 8">
        <text>3-dehydroquinate = 3-dehydroshikimate + H2O</text>
        <dbReference type="Rhea" id="RHEA:21096"/>
        <dbReference type="ChEBI" id="CHEBI:15377"/>
        <dbReference type="ChEBI" id="CHEBI:16630"/>
        <dbReference type="ChEBI" id="CHEBI:32364"/>
        <dbReference type="EC" id="4.2.1.10"/>
    </reaction>
</comment>
<keyword evidence="6 8" id="KW-0057">Aromatic amino acid biosynthesis</keyword>
<feature type="binding site" evidence="8 10">
    <location>
        <position position="87"/>
    </location>
    <ligand>
        <name>substrate</name>
    </ligand>
</feature>